<dbReference type="KEGG" id="more:E1B28_008308"/>
<evidence type="ECO:0000256" key="1">
    <source>
        <dbReference type="SAM" id="MobiDB-lite"/>
    </source>
</evidence>
<keyword evidence="3" id="KW-1185">Reference proteome</keyword>
<accession>A0A9P7RYQ6</accession>
<reference evidence="2" key="1">
    <citation type="journal article" date="2021" name="Genome Biol. Evol.">
        <title>The assembled and annotated genome of the fairy-ring fungus Marasmius oreades.</title>
        <authorList>
            <person name="Hiltunen M."/>
            <person name="Ament-Velasquez S.L."/>
            <person name="Johannesson H."/>
        </authorList>
    </citation>
    <scope>NUCLEOTIDE SEQUENCE</scope>
    <source>
        <strain evidence="2">03SP1</strain>
    </source>
</reference>
<organism evidence="2 3">
    <name type="scientific">Marasmius oreades</name>
    <name type="common">fairy-ring Marasmius</name>
    <dbReference type="NCBI Taxonomy" id="181124"/>
    <lineage>
        <taxon>Eukaryota</taxon>
        <taxon>Fungi</taxon>
        <taxon>Dikarya</taxon>
        <taxon>Basidiomycota</taxon>
        <taxon>Agaricomycotina</taxon>
        <taxon>Agaricomycetes</taxon>
        <taxon>Agaricomycetidae</taxon>
        <taxon>Agaricales</taxon>
        <taxon>Marasmiineae</taxon>
        <taxon>Marasmiaceae</taxon>
        <taxon>Marasmius</taxon>
    </lineage>
</organism>
<evidence type="ECO:0000313" key="2">
    <source>
        <dbReference type="EMBL" id="KAG7091913.1"/>
    </source>
</evidence>
<dbReference type="RefSeq" id="XP_043008383.1">
    <property type="nucleotide sequence ID" value="XM_043153099.1"/>
</dbReference>
<gene>
    <name evidence="2" type="ORF">E1B28_008308</name>
</gene>
<name>A0A9P7RYQ6_9AGAR</name>
<feature type="region of interest" description="Disordered" evidence="1">
    <location>
        <begin position="1"/>
        <end position="27"/>
    </location>
</feature>
<protein>
    <submittedName>
        <fullName evidence="2">Uncharacterized protein</fullName>
    </submittedName>
</protein>
<dbReference type="AlphaFoldDB" id="A0A9P7RYQ6"/>
<dbReference type="GeneID" id="66077384"/>
<dbReference type="EMBL" id="CM032185">
    <property type="protein sequence ID" value="KAG7091913.1"/>
    <property type="molecule type" value="Genomic_DNA"/>
</dbReference>
<sequence>MMDGATPQARSQRIPQEVPDLTDSYTRGNVNQCRGDTRILEIRTNGVLMSQFGGVIDEDMRAFSTCWRLQATRSIVIAELLPIYTMICNDGSNQYRSIWFNIG</sequence>
<evidence type="ECO:0000313" key="3">
    <source>
        <dbReference type="Proteomes" id="UP001049176"/>
    </source>
</evidence>
<dbReference type="Proteomes" id="UP001049176">
    <property type="component" value="Chromosome 5"/>
</dbReference>
<comment type="caution">
    <text evidence="2">The sequence shown here is derived from an EMBL/GenBank/DDBJ whole genome shotgun (WGS) entry which is preliminary data.</text>
</comment>
<proteinExistence type="predicted"/>